<protein>
    <submittedName>
        <fullName evidence="1">Uncharacterized protein</fullName>
    </submittedName>
</protein>
<dbReference type="SUPFAM" id="SSF53098">
    <property type="entry name" value="Ribonuclease H-like"/>
    <property type="match status" value="1"/>
</dbReference>
<organism evidence="1 2">
    <name type="scientific">Streptomyces broussonetiae</name>
    <dbReference type="NCBI Taxonomy" id="2686304"/>
    <lineage>
        <taxon>Bacteria</taxon>
        <taxon>Bacillati</taxon>
        <taxon>Actinomycetota</taxon>
        <taxon>Actinomycetes</taxon>
        <taxon>Kitasatosporales</taxon>
        <taxon>Streptomycetaceae</taxon>
        <taxon>Streptomyces</taxon>
    </lineage>
</organism>
<dbReference type="EMBL" id="JAYMRP010000003">
    <property type="protein sequence ID" value="MFB8772144.1"/>
    <property type="molecule type" value="Genomic_DNA"/>
</dbReference>
<name>A0ABV5E5L9_9ACTN</name>
<evidence type="ECO:0000313" key="1">
    <source>
        <dbReference type="EMBL" id="MFB8772144.1"/>
    </source>
</evidence>
<dbReference type="InterPro" id="IPR036397">
    <property type="entry name" value="RNaseH_sf"/>
</dbReference>
<gene>
    <name evidence="1" type="ORF">VSS16_05265</name>
</gene>
<proteinExistence type="predicted"/>
<dbReference type="RefSeq" id="WP_376731125.1">
    <property type="nucleotide sequence ID" value="NZ_JAYMRP010000003.1"/>
</dbReference>
<keyword evidence="2" id="KW-1185">Reference proteome</keyword>
<dbReference type="Proteomes" id="UP001585080">
    <property type="component" value="Unassembled WGS sequence"/>
</dbReference>
<evidence type="ECO:0000313" key="2">
    <source>
        <dbReference type="Proteomes" id="UP001585080"/>
    </source>
</evidence>
<reference evidence="1 2" key="1">
    <citation type="submission" date="2024-01" db="EMBL/GenBank/DDBJ databases">
        <title>Genome mining of biosynthetic gene clusters to explore secondary metabolites of Streptomyces sp.</title>
        <authorList>
            <person name="Baig A."/>
            <person name="Ajitkumar Shintre N."/>
            <person name="Kumar H."/>
            <person name="Anbarasu A."/>
            <person name="Ramaiah S."/>
        </authorList>
    </citation>
    <scope>NUCLEOTIDE SEQUENCE [LARGE SCALE GENOMIC DNA]</scope>
    <source>
        <strain evidence="1 2">A57</strain>
    </source>
</reference>
<dbReference type="Gene3D" id="3.30.420.10">
    <property type="entry name" value="Ribonuclease H-like superfamily/Ribonuclease H"/>
    <property type="match status" value="1"/>
</dbReference>
<accession>A0ABV5E5L9</accession>
<dbReference type="InterPro" id="IPR012337">
    <property type="entry name" value="RNaseH-like_sf"/>
</dbReference>
<sequence>MSTLFDITTEAPAAPAATGPRPLVIGIDPSLTSLGIAGADWADAVRPKGLTGHTRLAWLLSEVKDRTKAADLIVIEGPAYGQQLQAGHHERAGLWWLITHTLHRAGIPYAVANPHNRTIYATGSAVPAKDQPKTSRARIAKGMVCTFVTEQLGIWCEGPGKYDAADAAVFAAMGLDWLGYPLLDLPKQQRRALDGVHWPTQTVAVAR</sequence>
<comment type="caution">
    <text evidence="1">The sequence shown here is derived from an EMBL/GenBank/DDBJ whole genome shotgun (WGS) entry which is preliminary data.</text>
</comment>